<name>A0ABR1DX47_NECAM</name>
<gene>
    <name evidence="1" type="primary">Necator_chrV.g18562</name>
    <name evidence="1" type="ORF">RB195_013771</name>
</gene>
<dbReference type="InterPro" id="IPR007669">
    <property type="entry name" value="Chst-1-like"/>
</dbReference>
<dbReference type="InterPro" id="IPR005331">
    <property type="entry name" value="Sulfotransferase"/>
</dbReference>
<dbReference type="PANTHER" id="PTHR22900">
    <property type="entry name" value="PROTEIN CBG14245-RELATED"/>
    <property type="match status" value="1"/>
</dbReference>
<dbReference type="EMBL" id="JAVFWL010000005">
    <property type="protein sequence ID" value="KAK6755001.1"/>
    <property type="molecule type" value="Genomic_DNA"/>
</dbReference>
<dbReference type="Pfam" id="PF03567">
    <property type="entry name" value="Sulfotransfer_2"/>
    <property type="match status" value="1"/>
</dbReference>
<proteinExistence type="predicted"/>
<dbReference type="SUPFAM" id="SSF56219">
    <property type="entry name" value="DNase I-like"/>
    <property type="match status" value="1"/>
</dbReference>
<protein>
    <submittedName>
        <fullName evidence="1">Uncharacterized protein</fullName>
    </submittedName>
</protein>
<dbReference type="Gene3D" id="3.60.10.10">
    <property type="entry name" value="Endonuclease/exonuclease/phosphatase"/>
    <property type="match status" value="1"/>
</dbReference>
<comment type="caution">
    <text evidence="1">The sequence shown here is derived from an EMBL/GenBank/DDBJ whole genome shotgun (WGS) entry which is preliminary data.</text>
</comment>
<evidence type="ECO:0000313" key="1">
    <source>
        <dbReference type="EMBL" id="KAK6755001.1"/>
    </source>
</evidence>
<accession>A0ABR1DX47</accession>
<dbReference type="PANTHER" id="PTHR22900:SF5">
    <property type="entry name" value="PROTEIN CBG14245"/>
    <property type="match status" value="1"/>
</dbReference>
<sequence length="682" mass="78331">MFRCAHIFAAGTSLNSITKHQIGVRFGRYRWNLDDPSLDRSFFDESNVFPPFIRYREYFQDIPEYRLCTCFIEKVMSTIRDGIFCYLRDPIEFVVQNRRISTENYVNRFCSPAAVDRKMCSYTTEKSSRRLKFAVVRDPIDRFLSGYADKCYPKQLPLPPERCFGCEQNINCFVETLLSKLRDLLRNSNAMDYMETSHFAPQTWSLSVRIGNYELYCHVAKEFYILQKGAVAQHIARAENLKGQLNERSIESLATTIRFVMLNCRTLSSELQQAALSRLLRYLCVPFAALQETRIRNRAVISIENYTIHCGDADENKVGGCAIAVRNDYKNLVKEFGSMSSRCAFLRLRDRRGRKLWIVSAHAPAETAEDNNKHAFYDELNALMSKIPNQQVAIVGIDANAKMGLEQQSDVLGKWYYAAERTSDNGDCLVDLCEQTGLIIASTFKRNHRHHQLTWYCNFKETLHDFIIIKYESGRRGIRNIAAQFDDIFRIAGVHSYHRNVIHKEMLGHLCCAFVQGGCCAAVRSSASCAIDPRYDELTMRACSAVLAFRMRINHPRCGRYRFDGSSKSARIQRQDLESVREKVLPNSIMHTTTGLVYFLSVKLESIALQSVNRETLLRIIGIDIPTKRTDYIQTDQLGIICVAPRTLQEASLENNCVIIAGNFESREREFCLTEEAMRQNP</sequence>
<organism evidence="1 2">
    <name type="scientific">Necator americanus</name>
    <name type="common">Human hookworm</name>
    <dbReference type="NCBI Taxonomy" id="51031"/>
    <lineage>
        <taxon>Eukaryota</taxon>
        <taxon>Metazoa</taxon>
        <taxon>Ecdysozoa</taxon>
        <taxon>Nematoda</taxon>
        <taxon>Chromadorea</taxon>
        <taxon>Rhabditida</taxon>
        <taxon>Rhabditina</taxon>
        <taxon>Rhabditomorpha</taxon>
        <taxon>Strongyloidea</taxon>
        <taxon>Ancylostomatidae</taxon>
        <taxon>Bunostominae</taxon>
        <taxon>Necator</taxon>
    </lineage>
</organism>
<reference evidence="1 2" key="1">
    <citation type="submission" date="2023-08" db="EMBL/GenBank/DDBJ databases">
        <title>A Necator americanus chromosomal reference genome.</title>
        <authorList>
            <person name="Ilik V."/>
            <person name="Petrzelkova K.J."/>
            <person name="Pardy F."/>
            <person name="Fuh T."/>
            <person name="Niatou-Singa F.S."/>
            <person name="Gouil Q."/>
            <person name="Baker L."/>
            <person name="Ritchie M.E."/>
            <person name="Jex A.R."/>
            <person name="Gazzola D."/>
            <person name="Li H."/>
            <person name="Toshio Fujiwara R."/>
            <person name="Zhan B."/>
            <person name="Aroian R.V."/>
            <person name="Pafco B."/>
            <person name="Schwarz E.M."/>
        </authorList>
    </citation>
    <scope>NUCLEOTIDE SEQUENCE [LARGE SCALE GENOMIC DNA]</scope>
    <source>
        <strain evidence="1 2">Aroian</strain>
        <tissue evidence="1">Whole animal</tissue>
    </source>
</reference>
<dbReference type="Proteomes" id="UP001303046">
    <property type="component" value="Unassembled WGS sequence"/>
</dbReference>
<keyword evidence="2" id="KW-1185">Reference proteome</keyword>
<dbReference type="InterPro" id="IPR036691">
    <property type="entry name" value="Endo/exonu/phosph_ase_sf"/>
</dbReference>
<evidence type="ECO:0000313" key="2">
    <source>
        <dbReference type="Proteomes" id="UP001303046"/>
    </source>
</evidence>